<dbReference type="InterPro" id="IPR001461">
    <property type="entry name" value="Aspartic_peptidase_A1"/>
</dbReference>
<evidence type="ECO:0000256" key="5">
    <source>
        <dbReference type="ARBA" id="ARBA00022729"/>
    </source>
</evidence>
<evidence type="ECO:0000256" key="8">
    <source>
        <dbReference type="ARBA" id="ARBA00023136"/>
    </source>
</evidence>
<evidence type="ECO:0000256" key="9">
    <source>
        <dbReference type="SAM" id="SignalP"/>
    </source>
</evidence>
<dbReference type="InterPro" id="IPR032861">
    <property type="entry name" value="TAXi_N"/>
</dbReference>
<evidence type="ECO:0000313" key="12">
    <source>
        <dbReference type="Proteomes" id="UP001189429"/>
    </source>
</evidence>
<keyword evidence="7" id="KW-1133">Transmembrane helix</keyword>
<organism evidence="11 12">
    <name type="scientific">Prorocentrum cordatum</name>
    <dbReference type="NCBI Taxonomy" id="2364126"/>
    <lineage>
        <taxon>Eukaryota</taxon>
        <taxon>Sar</taxon>
        <taxon>Alveolata</taxon>
        <taxon>Dinophyceae</taxon>
        <taxon>Prorocentrales</taxon>
        <taxon>Prorocentraceae</taxon>
        <taxon>Prorocentrum</taxon>
    </lineage>
</organism>
<feature type="signal peptide" evidence="9">
    <location>
        <begin position="1"/>
        <end position="29"/>
    </location>
</feature>
<dbReference type="PANTHER" id="PTHR13683:SF375">
    <property type="entry name" value="PEPTIDASE A1 DOMAIN-CONTAINING PROTEIN"/>
    <property type="match status" value="1"/>
</dbReference>
<evidence type="ECO:0000256" key="7">
    <source>
        <dbReference type="ARBA" id="ARBA00022989"/>
    </source>
</evidence>
<protein>
    <recommendedName>
        <fullName evidence="10">Peptidase A1 domain-containing protein</fullName>
    </recommendedName>
</protein>
<keyword evidence="5 9" id="KW-0732">Signal</keyword>
<dbReference type="InterPro" id="IPR033121">
    <property type="entry name" value="PEPTIDASE_A1"/>
</dbReference>
<keyword evidence="3" id="KW-0645">Protease</keyword>
<evidence type="ECO:0000259" key="10">
    <source>
        <dbReference type="PROSITE" id="PS51767"/>
    </source>
</evidence>
<dbReference type="SUPFAM" id="SSF50630">
    <property type="entry name" value="Acid proteases"/>
    <property type="match status" value="1"/>
</dbReference>
<reference evidence="11" key="1">
    <citation type="submission" date="2023-10" db="EMBL/GenBank/DDBJ databases">
        <authorList>
            <person name="Chen Y."/>
            <person name="Shah S."/>
            <person name="Dougan E. K."/>
            <person name="Thang M."/>
            <person name="Chan C."/>
        </authorList>
    </citation>
    <scope>NUCLEOTIDE SEQUENCE [LARGE SCALE GENOMIC DNA]</scope>
</reference>
<comment type="caution">
    <text evidence="11">The sequence shown here is derived from an EMBL/GenBank/DDBJ whole genome shotgun (WGS) entry which is preliminary data.</text>
</comment>
<comment type="subcellular location">
    <subcellularLocation>
        <location evidence="1">Membrane</location>
    </subcellularLocation>
</comment>
<keyword evidence="4" id="KW-0812">Transmembrane</keyword>
<evidence type="ECO:0000256" key="3">
    <source>
        <dbReference type="ARBA" id="ARBA00022670"/>
    </source>
</evidence>
<dbReference type="PANTHER" id="PTHR13683">
    <property type="entry name" value="ASPARTYL PROTEASES"/>
    <property type="match status" value="1"/>
</dbReference>
<gene>
    <name evidence="11" type="ORF">PCOR1329_LOCUS33422</name>
</gene>
<sequence length="244" mass="26162">MARRRGPPLPRSPGALAAALGLLLGRGRTVYNASLQVEACRIYGNIDSFAYFYVDILVGTPPQRASVILDTGSGVTAFPCARCSHCGEHIDPAFNFSETSTARWVPCGADCHSSCKDEKCTYYQGYTEGSAIEGFWFEDMVSLGDAFQHNPPVLARVGCHSTENNLFYTQKASGILGMGPPVRYGLQSASLIQRLFQDSHVDGSVFTICLAEWGGQLNVGGSNDSYHTGPVQEIGLSVASGYSS</sequence>
<evidence type="ECO:0000256" key="1">
    <source>
        <dbReference type="ARBA" id="ARBA00004370"/>
    </source>
</evidence>
<evidence type="ECO:0000256" key="6">
    <source>
        <dbReference type="ARBA" id="ARBA00022801"/>
    </source>
</evidence>
<dbReference type="Proteomes" id="UP001189429">
    <property type="component" value="Unassembled WGS sequence"/>
</dbReference>
<accession>A0ABN9SX65</accession>
<keyword evidence="12" id="KW-1185">Reference proteome</keyword>
<proteinExistence type="inferred from homology"/>
<feature type="chain" id="PRO_5046887482" description="Peptidase A1 domain-containing protein" evidence="9">
    <location>
        <begin position="30"/>
        <end position="244"/>
    </location>
</feature>
<feature type="domain" description="Peptidase A1" evidence="10">
    <location>
        <begin position="52"/>
        <end position="244"/>
    </location>
</feature>
<comment type="similarity">
    <text evidence="2">Belongs to the peptidase A1 family.</text>
</comment>
<name>A0ABN9SX65_9DINO</name>
<dbReference type="Gene3D" id="2.40.70.10">
    <property type="entry name" value="Acid Proteases"/>
    <property type="match status" value="1"/>
</dbReference>
<evidence type="ECO:0000256" key="2">
    <source>
        <dbReference type="ARBA" id="ARBA00007447"/>
    </source>
</evidence>
<dbReference type="PROSITE" id="PS51767">
    <property type="entry name" value="PEPTIDASE_A1"/>
    <property type="match status" value="1"/>
</dbReference>
<dbReference type="InterPro" id="IPR021109">
    <property type="entry name" value="Peptidase_aspartic_dom_sf"/>
</dbReference>
<keyword evidence="8" id="KW-0472">Membrane</keyword>
<dbReference type="EMBL" id="CAUYUJ010014047">
    <property type="protein sequence ID" value="CAK0837149.1"/>
    <property type="molecule type" value="Genomic_DNA"/>
</dbReference>
<dbReference type="Pfam" id="PF14543">
    <property type="entry name" value="TAXi_N"/>
    <property type="match status" value="1"/>
</dbReference>
<evidence type="ECO:0000256" key="4">
    <source>
        <dbReference type="ARBA" id="ARBA00022692"/>
    </source>
</evidence>
<keyword evidence="6" id="KW-0378">Hydrolase</keyword>
<evidence type="ECO:0000313" key="11">
    <source>
        <dbReference type="EMBL" id="CAK0837149.1"/>
    </source>
</evidence>